<dbReference type="AlphaFoldDB" id="X1E1G1"/>
<keyword evidence="1" id="KW-1133">Transmembrane helix</keyword>
<feature type="non-terminal residue" evidence="2">
    <location>
        <position position="1"/>
    </location>
</feature>
<evidence type="ECO:0000313" key="2">
    <source>
        <dbReference type="EMBL" id="GAH10994.1"/>
    </source>
</evidence>
<dbReference type="EMBL" id="BART01036441">
    <property type="protein sequence ID" value="GAH10994.1"/>
    <property type="molecule type" value="Genomic_DNA"/>
</dbReference>
<organism evidence="2">
    <name type="scientific">marine sediment metagenome</name>
    <dbReference type="NCBI Taxonomy" id="412755"/>
    <lineage>
        <taxon>unclassified sequences</taxon>
        <taxon>metagenomes</taxon>
        <taxon>ecological metagenomes</taxon>
    </lineage>
</organism>
<gene>
    <name evidence="2" type="ORF">S01H4_61457</name>
</gene>
<keyword evidence="1" id="KW-0812">Transmembrane</keyword>
<reference evidence="2" key="1">
    <citation type="journal article" date="2014" name="Front. Microbiol.">
        <title>High frequency of phylogenetically diverse reductive dehalogenase-homologous genes in deep subseafloor sedimentary metagenomes.</title>
        <authorList>
            <person name="Kawai M."/>
            <person name="Futagami T."/>
            <person name="Toyoda A."/>
            <person name="Takaki Y."/>
            <person name="Nishi S."/>
            <person name="Hori S."/>
            <person name="Arai W."/>
            <person name="Tsubouchi T."/>
            <person name="Morono Y."/>
            <person name="Uchiyama I."/>
            <person name="Ito T."/>
            <person name="Fujiyama A."/>
            <person name="Inagaki F."/>
            <person name="Takami H."/>
        </authorList>
    </citation>
    <scope>NUCLEOTIDE SEQUENCE</scope>
    <source>
        <strain evidence="2">Expedition CK06-06</strain>
    </source>
</reference>
<protein>
    <submittedName>
        <fullName evidence="2">Uncharacterized protein</fullName>
    </submittedName>
</protein>
<proteinExistence type="predicted"/>
<comment type="caution">
    <text evidence="2">The sequence shown here is derived from an EMBL/GenBank/DDBJ whole genome shotgun (WGS) entry which is preliminary data.</text>
</comment>
<sequence>SSAGFSLAQIAWIYVPIMGLWGFGAWRLGQIYTHMKASMQTKDTEMRC</sequence>
<accession>X1E1G1</accession>
<name>X1E1G1_9ZZZZ</name>
<feature type="transmembrane region" description="Helical" evidence="1">
    <location>
        <begin position="6"/>
        <end position="26"/>
    </location>
</feature>
<evidence type="ECO:0000256" key="1">
    <source>
        <dbReference type="SAM" id="Phobius"/>
    </source>
</evidence>
<keyword evidence="1" id="KW-0472">Membrane</keyword>